<accession>A0A4U1C0P8</accession>
<feature type="transmembrane region" description="Helical" evidence="1">
    <location>
        <begin position="355"/>
        <end position="375"/>
    </location>
</feature>
<feature type="transmembrane region" description="Helical" evidence="1">
    <location>
        <begin position="133"/>
        <end position="151"/>
    </location>
</feature>
<comment type="caution">
    <text evidence="2">The sequence shown here is derived from an EMBL/GenBank/DDBJ whole genome shotgun (WGS) entry which is preliminary data.</text>
</comment>
<keyword evidence="1" id="KW-0472">Membrane</keyword>
<keyword evidence="1" id="KW-1133">Transmembrane helix</keyword>
<evidence type="ECO:0008006" key="4">
    <source>
        <dbReference type="Google" id="ProtNLM"/>
    </source>
</evidence>
<sequence>MVINEIVKTDALKKNMWLLVMMFTITTFSGAIRKWVFSDSIISTLIFAVQLICPFLIYYFHKVKEQTFDEKNKKIADVLKLYGIVLIFEAFNPLNVTLFHGALGFILHFTFWLIILVYLQFRNWFPIERLFKLFLFASIFQFILGAFQYSLPAEHILNKYLVEGSVEEAGKAAVGDSIRVTGTFSFISGFGAYIIFYTFFICACMVKENFNRILLGFLITLGIYGCFISGSRGVTAFYIIGIFSFIIFSSDFLKSISLLFQIVVGVAFIILLNVGLNDPVNSIEKLDQAYSNFESRVEDNKEEGSSRGTEFIDVILGYNGPFPYFGAGLGGGYQGANELFGYSPYLKGIPPEGEVWKVIFEGGYLLLALKIFMFYRLLYNTYINKIFMLIIILLIFSTVPIVYNVYNLMYVALGICYLDKVIYLQKKKKLELE</sequence>
<reference evidence="2 3" key="1">
    <citation type="submission" date="2019-04" db="EMBL/GenBank/DDBJ databases">
        <title>Pedobacter sp. AR-3-17 sp. nov., isolated from Arctic soil.</title>
        <authorList>
            <person name="Dahal R.H."/>
            <person name="Kim D.-U."/>
        </authorList>
    </citation>
    <scope>NUCLEOTIDE SEQUENCE [LARGE SCALE GENOMIC DNA]</scope>
    <source>
        <strain evidence="2 3">AR-3-17</strain>
    </source>
</reference>
<keyword evidence="3" id="KW-1185">Reference proteome</keyword>
<evidence type="ECO:0000313" key="2">
    <source>
        <dbReference type="EMBL" id="TKB98615.1"/>
    </source>
</evidence>
<dbReference type="EMBL" id="SWBP01000002">
    <property type="protein sequence ID" value="TKB98615.1"/>
    <property type="molecule type" value="Genomic_DNA"/>
</dbReference>
<protein>
    <recommendedName>
        <fullName evidence="4">O-antigen ligase domain-containing protein</fullName>
    </recommendedName>
</protein>
<evidence type="ECO:0000256" key="1">
    <source>
        <dbReference type="SAM" id="Phobius"/>
    </source>
</evidence>
<feature type="transmembrane region" description="Helical" evidence="1">
    <location>
        <begin position="258"/>
        <end position="276"/>
    </location>
</feature>
<feature type="transmembrane region" description="Helical" evidence="1">
    <location>
        <begin position="105"/>
        <end position="121"/>
    </location>
</feature>
<keyword evidence="1" id="KW-0812">Transmembrane</keyword>
<dbReference type="AlphaFoldDB" id="A0A4U1C0P8"/>
<feature type="transmembrane region" description="Helical" evidence="1">
    <location>
        <begin position="184"/>
        <end position="206"/>
    </location>
</feature>
<organism evidence="2 3">
    <name type="scientific">Pedobacter cryophilus</name>
    <dbReference type="NCBI Taxonomy" id="2571271"/>
    <lineage>
        <taxon>Bacteria</taxon>
        <taxon>Pseudomonadati</taxon>
        <taxon>Bacteroidota</taxon>
        <taxon>Sphingobacteriia</taxon>
        <taxon>Sphingobacteriales</taxon>
        <taxon>Sphingobacteriaceae</taxon>
        <taxon>Pedobacter</taxon>
    </lineage>
</organism>
<evidence type="ECO:0000313" key="3">
    <source>
        <dbReference type="Proteomes" id="UP000308181"/>
    </source>
</evidence>
<name>A0A4U1C0P8_9SPHI</name>
<dbReference type="Proteomes" id="UP000308181">
    <property type="component" value="Unassembled WGS sequence"/>
</dbReference>
<proteinExistence type="predicted"/>
<feature type="transmembrane region" description="Helical" evidence="1">
    <location>
        <begin position="41"/>
        <end position="60"/>
    </location>
</feature>
<feature type="transmembrane region" description="Helical" evidence="1">
    <location>
        <begin position="382"/>
        <end position="402"/>
    </location>
</feature>
<gene>
    <name evidence="2" type="ORF">FA046_05720</name>
</gene>
<feature type="transmembrane region" description="Helical" evidence="1">
    <location>
        <begin position="213"/>
        <end position="230"/>
    </location>
</feature>
<dbReference type="OrthoDB" id="743050at2"/>
<feature type="transmembrane region" description="Helical" evidence="1">
    <location>
        <begin position="16"/>
        <end position="35"/>
    </location>
</feature>
<dbReference type="RefSeq" id="WP_136825431.1">
    <property type="nucleotide sequence ID" value="NZ_SWBP01000002.1"/>
</dbReference>